<feature type="transmembrane region" description="Helical" evidence="9">
    <location>
        <begin position="153"/>
        <end position="173"/>
    </location>
</feature>
<keyword evidence="3" id="KW-0813">Transport</keyword>
<evidence type="ECO:0000256" key="6">
    <source>
        <dbReference type="ARBA" id="ARBA00022989"/>
    </source>
</evidence>
<name>A0A366IWE1_9GAMM</name>
<feature type="transmembrane region" description="Helical" evidence="9">
    <location>
        <begin position="357"/>
        <end position="382"/>
    </location>
</feature>
<feature type="region of interest" description="Disordered" evidence="8">
    <location>
        <begin position="525"/>
        <end position="546"/>
    </location>
</feature>
<feature type="transmembrane region" description="Helical" evidence="9">
    <location>
        <begin position="97"/>
        <end position="117"/>
    </location>
</feature>
<keyword evidence="11" id="KW-1185">Reference proteome</keyword>
<feature type="transmembrane region" description="Helical" evidence="9">
    <location>
        <begin position="58"/>
        <end position="76"/>
    </location>
</feature>
<proteinExistence type="inferred from homology"/>
<dbReference type="RefSeq" id="WP_113918148.1">
    <property type="nucleotide sequence ID" value="NZ_QNSE01000015.1"/>
</dbReference>
<dbReference type="Pfam" id="PF02028">
    <property type="entry name" value="BCCT"/>
    <property type="match status" value="1"/>
</dbReference>
<dbReference type="GO" id="GO:0005886">
    <property type="term" value="C:plasma membrane"/>
    <property type="evidence" value="ECO:0007669"/>
    <property type="project" value="UniProtKB-SubCell"/>
</dbReference>
<evidence type="ECO:0000256" key="4">
    <source>
        <dbReference type="ARBA" id="ARBA00022475"/>
    </source>
</evidence>
<evidence type="ECO:0000256" key="2">
    <source>
        <dbReference type="ARBA" id="ARBA00005658"/>
    </source>
</evidence>
<feature type="transmembrane region" description="Helical" evidence="9">
    <location>
        <begin position="327"/>
        <end position="345"/>
    </location>
</feature>
<feature type="transmembrane region" description="Helical" evidence="9">
    <location>
        <begin position="483"/>
        <end position="503"/>
    </location>
</feature>
<accession>A0A366IWE1</accession>
<reference evidence="10 11" key="1">
    <citation type="submission" date="2018-06" db="EMBL/GenBank/DDBJ databases">
        <title>Genomic Encyclopedia of Type Strains, Phase III (KMG-III): the genomes of soil and plant-associated and newly described type strains.</title>
        <authorList>
            <person name="Whitman W."/>
        </authorList>
    </citation>
    <scope>NUCLEOTIDE SEQUENCE [LARGE SCALE GENOMIC DNA]</scope>
    <source>
        <strain evidence="10 11">CECT 7377</strain>
    </source>
</reference>
<feature type="transmembrane region" description="Helical" evidence="9">
    <location>
        <begin position="193"/>
        <end position="221"/>
    </location>
</feature>
<feature type="compositionally biased region" description="Polar residues" evidence="8">
    <location>
        <begin position="528"/>
        <end position="546"/>
    </location>
</feature>
<gene>
    <name evidence="10" type="ORF">DFP80_11559</name>
</gene>
<dbReference type="Proteomes" id="UP000252792">
    <property type="component" value="Unassembled WGS sequence"/>
</dbReference>
<keyword evidence="7 9" id="KW-0472">Membrane</keyword>
<evidence type="ECO:0000256" key="5">
    <source>
        <dbReference type="ARBA" id="ARBA00022692"/>
    </source>
</evidence>
<evidence type="ECO:0000256" key="7">
    <source>
        <dbReference type="ARBA" id="ARBA00023136"/>
    </source>
</evidence>
<evidence type="ECO:0000256" key="9">
    <source>
        <dbReference type="SAM" id="Phobius"/>
    </source>
</evidence>
<evidence type="ECO:0000256" key="8">
    <source>
        <dbReference type="SAM" id="MobiDB-lite"/>
    </source>
</evidence>
<comment type="similarity">
    <text evidence="2">Belongs to the BCCT transporter (TC 2.A.15) family.</text>
</comment>
<feature type="transmembrane region" description="Helical" evidence="9">
    <location>
        <begin position="424"/>
        <end position="447"/>
    </location>
</feature>
<feature type="transmembrane region" description="Helical" evidence="9">
    <location>
        <begin position="459"/>
        <end position="477"/>
    </location>
</feature>
<dbReference type="OrthoDB" id="9775735at2"/>
<keyword evidence="4" id="KW-1003">Cell membrane</keyword>
<organism evidence="10 11">
    <name type="scientific">Marinomonas rhizomae</name>
    <dbReference type="NCBI Taxonomy" id="491948"/>
    <lineage>
        <taxon>Bacteria</taxon>
        <taxon>Pseudomonadati</taxon>
        <taxon>Pseudomonadota</taxon>
        <taxon>Gammaproteobacteria</taxon>
        <taxon>Oceanospirillales</taxon>
        <taxon>Oceanospirillaceae</taxon>
        <taxon>Marinomonas</taxon>
    </lineage>
</organism>
<feature type="transmembrane region" description="Helical" evidence="9">
    <location>
        <begin position="272"/>
        <end position="292"/>
    </location>
</feature>
<dbReference type="NCBIfam" id="TIGR00842">
    <property type="entry name" value="bcct"/>
    <property type="match status" value="1"/>
</dbReference>
<evidence type="ECO:0000256" key="1">
    <source>
        <dbReference type="ARBA" id="ARBA00004651"/>
    </source>
</evidence>
<dbReference type="GO" id="GO:0022857">
    <property type="term" value="F:transmembrane transporter activity"/>
    <property type="evidence" value="ECO:0007669"/>
    <property type="project" value="InterPro"/>
</dbReference>
<feature type="transmembrane region" description="Helical" evidence="9">
    <location>
        <begin position="21"/>
        <end position="38"/>
    </location>
</feature>
<dbReference type="PANTHER" id="PTHR30047">
    <property type="entry name" value="HIGH-AFFINITY CHOLINE TRANSPORT PROTEIN-RELATED"/>
    <property type="match status" value="1"/>
</dbReference>
<keyword evidence="5 9" id="KW-0812">Transmembrane</keyword>
<keyword evidence="6 9" id="KW-1133">Transmembrane helix</keyword>
<evidence type="ECO:0000313" key="10">
    <source>
        <dbReference type="EMBL" id="RBP79126.1"/>
    </source>
</evidence>
<evidence type="ECO:0000313" key="11">
    <source>
        <dbReference type="Proteomes" id="UP000252792"/>
    </source>
</evidence>
<comment type="caution">
    <text evidence="10">The sequence shown here is derived from an EMBL/GenBank/DDBJ whole genome shotgun (WGS) entry which is preliminary data.</text>
</comment>
<dbReference type="EMBL" id="QNSE01000015">
    <property type="protein sequence ID" value="RBP79126.1"/>
    <property type="molecule type" value="Genomic_DNA"/>
</dbReference>
<comment type="subcellular location">
    <subcellularLocation>
        <location evidence="1">Cell membrane</location>
        <topology evidence="1">Multi-pass membrane protein</topology>
    </subcellularLocation>
</comment>
<dbReference type="InterPro" id="IPR000060">
    <property type="entry name" value="BCCT_transptr"/>
</dbReference>
<protein>
    <submittedName>
        <fullName evidence="10">Choline/glycine/proline betaine transport protein</fullName>
    </submittedName>
</protein>
<dbReference type="AlphaFoldDB" id="A0A366IWE1"/>
<dbReference type="PANTHER" id="PTHR30047:SF7">
    <property type="entry name" value="HIGH-AFFINITY CHOLINE TRANSPORT PROTEIN"/>
    <property type="match status" value="1"/>
</dbReference>
<evidence type="ECO:0000256" key="3">
    <source>
        <dbReference type="ARBA" id="ARBA00022448"/>
    </source>
</evidence>
<sequence length="546" mass="60117">MKPSSTEHETSHHKMYNIMSYGSIFMVGAFVLFSILNVELSNNIANGINLWIQTNMSWYYIAVVCFVLFFSIWVAFSRYGNIRLGKDDEKPEFGFTTWFSMLFSCAIGTGLLFWSIAEPITYLQGNPFLDMEQIQPDTLEAARVALRITMFHWGLHGWAVYILVGLCLAYFCYRRGLPLTVRSGLYPLLGDRIYGPIGHAVDFLAIFSTLFGTATTLGLGVSQMNAGLNYLFGIEISSTSQVILIVIVSIIATISAISGVGRGIRILSIWNIRLSVLVIAFFVLAGPTVFLLKMTVSGLGDYFSNFIPMGFWVDTDPNRQWQSWWTMFYWGWWLSWGPLVGMFIARISRGRTIRQFLLTALVIPPLGGFIWIIVFGGTALHIQVLGDGSLASVVNDNMTLALYSTIEAINVPSLTNLVAGLTTFLIVTWFVTSADSGTLVICTIISLGDKNPPRLLRVVWGLGLGAVSAILLIAGGLDSLKTASIIAALPFSVVLLFMCWALVKGLRDEANGICYNQQDLAGGEPKNSGHQYKPNSVSSNEATALN</sequence>
<feature type="transmembrane region" description="Helical" evidence="9">
    <location>
        <begin position="241"/>
        <end position="260"/>
    </location>
</feature>